<organism evidence="3 4">
    <name type="scientific">Clonostachys byssicola</name>
    <dbReference type="NCBI Taxonomy" id="160290"/>
    <lineage>
        <taxon>Eukaryota</taxon>
        <taxon>Fungi</taxon>
        <taxon>Dikarya</taxon>
        <taxon>Ascomycota</taxon>
        <taxon>Pezizomycotina</taxon>
        <taxon>Sordariomycetes</taxon>
        <taxon>Hypocreomycetidae</taxon>
        <taxon>Hypocreales</taxon>
        <taxon>Bionectriaceae</taxon>
        <taxon>Clonostachys</taxon>
    </lineage>
</organism>
<feature type="region of interest" description="Disordered" evidence="1">
    <location>
        <begin position="152"/>
        <end position="265"/>
    </location>
</feature>
<name>A0A9N9XWR9_9HYPO</name>
<dbReference type="OrthoDB" id="5152509at2759"/>
<proteinExistence type="predicted"/>
<feature type="compositionally biased region" description="Acidic residues" evidence="1">
    <location>
        <begin position="152"/>
        <end position="225"/>
    </location>
</feature>
<keyword evidence="2" id="KW-0732">Signal</keyword>
<sequence>MVGIKRASVSAALLLSIAERTMANPVDIEELMLRDIDDGEMLEARELASDLDHLLFQLRDLEIRNGVEHDDPTMSTRGWVRSVFGDGLEEREIDTIVDTMVHLRDLESRQSSPVLSSSNWARDYVEDLEARDFDDFEERDLEDLEERDFYFEDMEERDYDEELEERDFYFDDLEERDYDEELEERDFEEELEERDFEEELEERDEEIEERDEQIEEREEQVEERDAEQVEERDTEKVEERDTETVEERAEEKAEENIAKRSCTVM</sequence>
<feature type="compositionally biased region" description="Basic and acidic residues" evidence="1">
    <location>
        <begin position="226"/>
        <end position="258"/>
    </location>
</feature>
<comment type="caution">
    <text evidence="3">The sequence shown here is derived from an EMBL/GenBank/DDBJ whole genome shotgun (WGS) entry which is preliminary data.</text>
</comment>
<keyword evidence="4" id="KW-1185">Reference proteome</keyword>
<feature type="chain" id="PRO_5040278568" evidence="2">
    <location>
        <begin position="24"/>
        <end position="265"/>
    </location>
</feature>
<gene>
    <name evidence="3" type="ORF">CBYS24578_00015678</name>
</gene>
<evidence type="ECO:0000256" key="1">
    <source>
        <dbReference type="SAM" id="MobiDB-lite"/>
    </source>
</evidence>
<protein>
    <submittedName>
        <fullName evidence="3">Uncharacterized protein</fullName>
    </submittedName>
</protein>
<evidence type="ECO:0000313" key="3">
    <source>
        <dbReference type="EMBL" id="CAG9982180.1"/>
    </source>
</evidence>
<evidence type="ECO:0000313" key="4">
    <source>
        <dbReference type="Proteomes" id="UP000754883"/>
    </source>
</evidence>
<evidence type="ECO:0000256" key="2">
    <source>
        <dbReference type="SAM" id="SignalP"/>
    </source>
</evidence>
<dbReference type="EMBL" id="CABFNO020001339">
    <property type="protein sequence ID" value="CAG9982180.1"/>
    <property type="molecule type" value="Genomic_DNA"/>
</dbReference>
<dbReference type="Proteomes" id="UP000754883">
    <property type="component" value="Unassembled WGS sequence"/>
</dbReference>
<feature type="signal peptide" evidence="2">
    <location>
        <begin position="1"/>
        <end position="23"/>
    </location>
</feature>
<dbReference type="AlphaFoldDB" id="A0A9N9XWR9"/>
<reference evidence="3" key="1">
    <citation type="submission" date="2021-10" db="EMBL/GenBank/DDBJ databases">
        <authorList>
            <person name="Piombo E."/>
        </authorList>
    </citation>
    <scope>NUCLEOTIDE SEQUENCE</scope>
</reference>
<accession>A0A9N9XWR9</accession>